<protein>
    <submittedName>
        <fullName evidence="3">Uncharacterized protein</fullName>
    </submittedName>
</protein>
<dbReference type="WBParaSite" id="nRc.2.0.1.t45020-RA">
    <property type="protein sequence ID" value="nRc.2.0.1.t45020-RA"/>
    <property type="gene ID" value="nRc.2.0.1.g45020"/>
</dbReference>
<organism evidence="2 3">
    <name type="scientific">Romanomermis culicivorax</name>
    <name type="common">Nematode worm</name>
    <dbReference type="NCBI Taxonomy" id="13658"/>
    <lineage>
        <taxon>Eukaryota</taxon>
        <taxon>Metazoa</taxon>
        <taxon>Ecdysozoa</taxon>
        <taxon>Nematoda</taxon>
        <taxon>Enoplea</taxon>
        <taxon>Dorylaimia</taxon>
        <taxon>Mermithida</taxon>
        <taxon>Mermithoidea</taxon>
        <taxon>Mermithidae</taxon>
        <taxon>Romanomermis</taxon>
    </lineage>
</organism>
<accession>A0A915L5G6</accession>
<keyword evidence="1" id="KW-0472">Membrane</keyword>
<keyword evidence="2" id="KW-1185">Reference proteome</keyword>
<reference evidence="3" key="1">
    <citation type="submission" date="2022-11" db="UniProtKB">
        <authorList>
            <consortium name="WormBaseParasite"/>
        </authorList>
    </citation>
    <scope>IDENTIFICATION</scope>
</reference>
<dbReference type="AlphaFoldDB" id="A0A915L5G6"/>
<evidence type="ECO:0000313" key="2">
    <source>
        <dbReference type="Proteomes" id="UP000887565"/>
    </source>
</evidence>
<evidence type="ECO:0000313" key="3">
    <source>
        <dbReference type="WBParaSite" id="nRc.2.0.1.t45020-RA"/>
    </source>
</evidence>
<evidence type="ECO:0000256" key="1">
    <source>
        <dbReference type="SAM" id="Phobius"/>
    </source>
</evidence>
<feature type="transmembrane region" description="Helical" evidence="1">
    <location>
        <begin position="126"/>
        <end position="145"/>
    </location>
</feature>
<keyword evidence="1" id="KW-0812">Transmembrane</keyword>
<name>A0A915L5G6_ROMCU</name>
<feature type="transmembrane region" description="Helical" evidence="1">
    <location>
        <begin position="79"/>
        <end position="106"/>
    </location>
</feature>
<dbReference type="Proteomes" id="UP000887565">
    <property type="component" value="Unplaced"/>
</dbReference>
<keyword evidence="1" id="KW-1133">Transmembrane helix</keyword>
<proteinExistence type="predicted"/>
<sequence length="255" mass="30027">MIAACLIMSPKSPAIFVTKRFLTRGSFRKKGLDFLKDWKSKLLEKEIREEQALIKASKKFYQRDNLDPKKWSLIHIERYGGLMAGMTAFLYVYFGLLTAGYVYVYFKRQRPSIFHILVLLENLPIWPDKILVYGSLILAYIYNSVRRRFVVRIYRCLETGRVPRYCLITNKWNMRPLKTGFTTKSDPSAVFGKESTKIYMYNYWRKYLMGNLAANGKKYIKETYGPRHIQAVKKVDQCRKIDWRSHHAGSENGDD</sequence>